<evidence type="ECO:0000313" key="6">
    <source>
        <dbReference type="Proteomes" id="UP000334019"/>
    </source>
</evidence>
<dbReference type="RefSeq" id="WP_153758748.1">
    <property type="nucleotide sequence ID" value="NZ_CP045851.1"/>
</dbReference>
<keyword evidence="6" id="KW-1185">Reference proteome</keyword>
<evidence type="ECO:0000256" key="3">
    <source>
        <dbReference type="ARBA" id="ARBA00023143"/>
    </source>
</evidence>
<dbReference type="InterPro" id="IPR001624">
    <property type="entry name" value="FliE"/>
</dbReference>
<reference evidence="5 6" key="1">
    <citation type="submission" date="2019-11" db="EMBL/GenBank/DDBJ databases">
        <authorList>
            <person name="He Y."/>
        </authorList>
    </citation>
    <scope>NUCLEOTIDE SEQUENCE [LARGE SCALE GENOMIC DNA]</scope>
    <source>
        <strain evidence="5 6">SCSIO 58843</strain>
    </source>
</reference>
<organism evidence="5 6">
    <name type="scientific">Actinomarinicola tropica</name>
    <dbReference type="NCBI Taxonomy" id="2789776"/>
    <lineage>
        <taxon>Bacteria</taxon>
        <taxon>Bacillati</taxon>
        <taxon>Actinomycetota</taxon>
        <taxon>Acidimicrobiia</taxon>
        <taxon>Acidimicrobiales</taxon>
        <taxon>Iamiaceae</taxon>
        <taxon>Actinomarinicola</taxon>
    </lineage>
</organism>
<evidence type="ECO:0000256" key="1">
    <source>
        <dbReference type="ARBA" id="ARBA00004117"/>
    </source>
</evidence>
<keyword evidence="5" id="KW-0969">Cilium</keyword>
<dbReference type="Pfam" id="PF02049">
    <property type="entry name" value="FliE"/>
    <property type="match status" value="1"/>
</dbReference>
<evidence type="ECO:0000313" key="5">
    <source>
        <dbReference type="EMBL" id="QGG94642.1"/>
    </source>
</evidence>
<dbReference type="EMBL" id="CP045851">
    <property type="protein sequence ID" value="QGG94642.1"/>
    <property type="molecule type" value="Genomic_DNA"/>
</dbReference>
<dbReference type="GO" id="GO:0009425">
    <property type="term" value="C:bacterial-type flagellum basal body"/>
    <property type="evidence" value="ECO:0007669"/>
    <property type="project" value="UniProtKB-SubCell"/>
</dbReference>
<evidence type="ECO:0000256" key="4">
    <source>
        <dbReference type="HAMAP-Rule" id="MF_00724"/>
    </source>
</evidence>
<accession>A0A5Q2RID3</accession>
<dbReference type="PANTHER" id="PTHR34653:SF1">
    <property type="entry name" value="FLAGELLAR HOOK-BASAL BODY COMPLEX PROTEIN FLIE"/>
    <property type="match status" value="1"/>
</dbReference>
<dbReference type="GO" id="GO:0005198">
    <property type="term" value="F:structural molecule activity"/>
    <property type="evidence" value="ECO:0007669"/>
    <property type="project" value="InterPro"/>
</dbReference>
<evidence type="ECO:0000256" key="2">
    <source>
        <dbReference type="ARBA" id="ARBA00009272"/>
    </source>
</evidence>
<dbReference type="GO" id="GO:0003774">
    <property type="term" value="F:cytoskeletal motor activity"/>
    <property type="evidence" value="ECO:0007669"/>
    <property type="project" value="InterPro"/>
</dbReference>
<dbReference type="AlphaFoldDB" id="A0A5Q2RID3"/>
<dbReference type="KEGG" id="atq:GH723_05690"/>
<dbReference type="PANTHER" id="PTHR34653">
    <property type="match status" value="1"/>
</dbReference>
<keyword evidence="3 4" id="KW-0975">Bacterial flagellum</keyword>
<gene>
    <name evidence="4" type="primary">fliE</name>
    <name evidence="5" type="ORF">GH723_05690</name>
</gene>
<dbReference type="HAMAP" id="MF_00724">
    <property type="entry name" value="FliE"/>
    <property type="match status" value="1"/>
</dbReference>
<protein>
    <recommendedName>
        <fullName evidence="4">Flagellar hook-basal body complex protein FliE</fullName>
    </recommendedName>
</protein>
<name>A0A5Q2RID3_9ACTN</name>
<comment type="similarity">
    <text evidence="2 4">Belongs to the FliE family.</text>
</comment>
<dbReference type="Proteomes" id="UP000334019">
    <property type="component" value="Chromosome"/>
</dbReference>
<dbReference type="GO" id="GO:0071973">
    <property type="term" value="P:bacterial-type flagellum-dependent cell motility"/>
    <property type="evidence" value="ECO:0007669"/>
    <property type="project" value="InterPro"/>
</dbReference>
<keyword evidence="5" id="KW-0966">Cell projection</keyword>
<comment type="subcellular location">
    <subcellularLocation>
        <location evidence="1 4">Bacterial flagellum basal body</location>
    </subcellularLocation>
</comment>
<proteinExistence type="inferred from homology"/>
<sequence length="108" mass="11300">MAIIPPLGAVGASPAVAFEPAVRPLTSPGSADEKDGVDFGTAVVNALENLQASHATTDRLAEAAATGDLRAVEDYMVMATETQLATQLTVAVRNRAVESFNEIMRMQV</sequence>
<keyword evidence="5" id="KW-0282">Flagellum</keyword>